<dbReference type="Proteomes" id="UP000253846">
    <property type="component" value="Unassembled WGS sequence"/>
</dbReference>
<protein>
    <submittedName>
        <fullName evidence="1">Uncharacterized protein</fullName>
    </submittedName>
</protein>
<proteinExistence type="predicted"/>
<sequence length="101" mass="9876">MLFSEEDNCSAGAHSQAEGAGGLIGEVIGGALAGAGDALADKYNECHPNPSCEVSDYVESAAIKGGAGALIGLLGGPEAVVAGGLGGVISGFKDKYKQCHP</sequence>
<dbReference type="RefSeq" id="WP_012754855.1">
    <property type="nucleotide sequence ID" value="NZ_CACVBG010000002.1"/>
</dbReference>
<organism evidence="1 2">
    <name type="scientific">Bartonella grahamii</name>
    <dbReference type="NCBI Taxonomy" id="33045"/>
    <lineage>
        <taxon>Bacteria</taxon>
        <taxon>Pseudomonadati</taxon>
        <taxon>Pseudomonadota</taxon>
        <taxon>Alphaproteobacteria</taxon>
        <taxon>Hyphomicrobiales</taxon>
        <taxon>Bartonellaceae</taxon>
        <taxon>Bartonella</taxon>
    </lineage>
</organism>
<name>A0A336NDQ6_BARGR</name>
<dbReference type="AlphaFoldDB" id="A0A336NDQ6"/>
<reference evidence="1 2" key="1">
    <citation type="submission" date="2018-06" db="EMBL/GenBank/DDBJ databases">
        <authorList>
            <consortium name="Pathogen Informatics"/>
            <person name="Doyle S."/>
        </authorList>
    </citation>
    <scope>NUCLEOTIDE SEQUENCE [LARGE SCALE GENOMIC DNA]</scope>
    <source>
        <strain evidence="1 2">NCTC12860</strain>
    </source>
</reference>
<dbReference type="EMBL" id="UFTD01000002">
    <property type="protein sequence ID" value="SSZ40372.1"/>
    <property type="molecule type" value="Genomic_DNA"/>
</dbReference>
<gene>
    <name evidence="1" type="ORF">NCTC12860_01521</name>
</gene>
<accession>A0A336NDQ6</accession>
<evidence type="ECO:0000313" key="2">
    <source>
        <dbReference type="Proteomes" id="UP000253846"/>
    </source>
</evidence>
<evidence type="ECO:0000313" key="1">
    <source>
        <dbReference type="EMBL" id="SSZ40372.1"/>
    </source>
</evidence>